<dbReference type="PANTHER" id="PTHR16922:SF0">
    <property type="entry name" value="INTERLEUKIN-11"/>
    <property type="match status" value="1"/>
</dbReference>
<dbReference type="GO" id="GO:0008284">
    <property type="term" value="P:positive regulation of cell population proliferation"/>
    <property type="evidence" value="ECO:0007669"/>
    <property type="project" value="TreeGrafter"/>
</dbReference>
<feature type="signal peptide" evidence="1">
    <location>
        <begin position="1"/>
        <end position="25"/>
    </location>
</feature>
<dbReference type="Proteomes" id="UP000261600">
    <property type="component" value="Unplaced"/>
</dbReference>
<dbReference type="InterPro" id="IPR009079">
    <property type="entry name" value="4_helix_cytokine-like_core"/>
</dbReference>
<dbReference type="PRINTS" id="PR01944">
    <property type="entry name" value="INTLKN11FISH"/>
</dbReference>
<organism evidence="2 3">
    <name type="scientific">Monopterus albus</name>
    <name type="common">Swamp eel</name>
    <dbReference type="NCBI Taxonomy" id="43700"/>
    <lineage>
        <taxon>Eukaryota</taxon>
        <taxon>Metazoa</taxon>
        <taxon>Chordata</taxon>
        <taxon>Craniata</taxon>
        <taxon>Vertebrata</taxon>
        <taxon>Euteleostomi</taxon>
        <taxon>Actinopterygii</taxon>
        <taxon>Neopterygii</taxon>
        <taxon>Teleostei</taxon>
        <taxon>Neoteleostei</taxon>
        <taxon>Acanthomorphata</taxon>
        <taxon>Anabantaria</taxon>
        <taxon>Synbranchiformes</taxon>
        <taxon>Synbranchidae</taxon>
        <taxon>Monopterus</taxon>
    </lineage>
</organism>
<dbReference type="GO" id="GO:0008083">
    <property type="term" value="F:growth factor activity"/>
    <property type="evidence" value="ECO:0007669"/>
    <property type="project" value="TreeGrafter"/>
</dbReference>
<evidence type="ECO:0000313" key="3">
    <source>
        <dbReference type="Proteomes" id="UP000261600"/>
    </source>
</evidence>
<dbReference type="InterPro" id="IPR022356">
    <property type="entry name" value="IL-11_fish"/>
</dbReference>
<feature type="chain" id="PRO_5018685762" description="Interleukin 11a" evidence="1">
    <location>
        <begin position="26"/>
        <end position="201"/>
    </location>
</feature>
<dbReference type="GO" id="GO:0043410">
    <property type="term" value="P:positive regulation of MAPK cascade"/>
    <property type="evidence" value="ECO:0007669"/>
    <property type="project" value="TreeGrafter"/>
</dbReference>
<dbReference type="InterPro" id="IPR020438">
    <property type="entry name" value="IL-11"/>
</dbReference>
<dbReference type="Pfam" id="PF07400">
    <property type="entry name" value="IL11"/>
    <property type="match status" value="1"/>
</dbReference>
<evidence type="ECO:0000313" key="2">
    <source>
        <dbReference type="Ensembl" id="ENSMALP00000006615.1"/>
    </source>
</evidence>
<dbReference type="Ensembl" id="ENSMALT00000006754.1">
    <property type="protein sequence ID" value="ENSMALP00000006615.1"/>
    <property type="gene ID" value="ENSMALG00000004739.1"/>
</dbReference>
<reference evidence="2" key="1">
    <citation type="submission" date="2025-08" db="UniProtKB">
        <authorList>
            <consortium name="Ensembl"/>
        </authorList>
    </citation>
    <scope>IDENTIFICATION</scope>
</reference>
<dbReference type="Gene3D" id="1.20.1250.10">
    <property type="match status" value="1"/>
</dbReference>
<proteinExistence type="predicted"/>
<evidence type="ECO:0000256" key="1">
    <source>
        <dbReference type="SAM" id="SignalP"/>
    </source>
</evidence>
<sequence>MKLIHDSAPCLHLLLLAELFVHSSSRTSHTSSLCSMLKLMMAQVDRLKNLSKSFHDLSDVELLNFADMEHRLHSLPHIHHTATHLSSLKVNESLSQLYVHAQAFKLHVDWLKTAKENVSLSSHSAEGAGTHLLQLSNLLNSSLHQMSEEAPLSPPPSLPVTSTAFDVLRFSVEISERLQVFCDWSKRVLRQLQRLSHCPRH</sequence>
<dbReference type="GO" id="GO:0005737">
    <property type="term" value="C:cytoplasm"/>
    <property type="evidence" value="ECO:0007669"/>
    <property type="project" value="TreeGrafter"/>
</dbReference>
<accession>A0A3Q3Q838</accession>
<keyword evidence="3" id="KW-1185">Reference proteome</keyword>
<protein>
    <recommendedName>
        <fullName evidence="4">Interleukin 11a</fullName>
    </recommendedName>
</protein>
<dbReference type="PANTHER" id="PTHR16922">
    <property type="entry name" value="INTERLEUKIN 11"/>
    <property type="match status" value="1"/>
</dbReference>
<name>A0A3Q3Q838_MONAL</name>
<reference evidence="2" key="2">
    <citation type="submission" date="2025-09" db="UniProtKB">
        <authorList>
            <consortium name="Ensembl"/>
        </authorList>
    </citation>
    <scope>IDENTIFICATION</scope>
</reference>
<evidence type="ECO:0008006" key="4">
    <source>
        <dbReference type="Google" id="ProtNLM"/>
    </source>
</evidence>
<dbReference type="GO" id="GO:0005125">
    <property type="term" value="F:cytokine activity"/>
    <property type="evidence" value="ECO:0007669"/>
    <property type="project" value="TreeGrafter"/>
</dbReference>
<dbReference type="SUPFAM" id="SSF47266">
    <property type="entry name" value="4-helical cytokines"/>
    <property type="match status" value="1"/>
</dbReference>
<dbReference type="AlphaFoldDB" id="A0A3Q3Q838"/>
<keyword evidence="1" id="KW-0732">Signal</keyword>